<dbReference type="PROSITE" id="PS50893">
    <property type="entry name" value="ABC_TRANSPORTER_2"/>
    <property type="match status" value="2"/>
</dbReference>
<evidence type="ECO:0000256" key="3">
    <source>
        <dbReference type="ARBA" id="ARBA00022741"/>
    </source>
</evidence>
<accession>A0A5C8ZCX7</accession>
<feature type="transmembrane region" description="Helical" evidence="8">
    <location>
        <begin position="665"/>
        <end position="689"/>
    </location>
</feature>
<evidence type="ECO:0000259" key="9">
    <source>
        <dbReference type="PROSITE" id="PS50893"/>
    </source>
</evidence>
<dbReference type="GO" id="GO:0034775">
    <property type="term" value="P:glutathione transmembrane transport"/>
    <property type="evidence" value="ECO:0007669"/>
    <property type="project" value="InterPro"/>
</dbReference>
<dbReference type="GO" id="GO:0016887">
    <property type="term" value="F:ATP hydrolysis activity"/>
    <property type="evidence" value="ECO:0007669"/>
    <property type="project" value="InterPro"/>
</dbReference>
<dbReference type="SUPFAM" id="SSF52540">
    <property type="entry name" value="P-loop containing nucleoside triphosphate hydrolases"/>
    <property type="match status" value="2"/>
</dbReference>
<feature type="domain" description="ABC transmembrane type-1" evidence="10">
    <location>
        <begin position="666"/>
        <end position="950"/>
    </location>
</feature>
<dbReference type="SMART" id="SM00382">
    <property type="entry name" value="AAA"/>
    <property type="match status" value="2"/>
</dbReference>
<feature type="transmembrane region" description="Helical" evidence="8">
    <location>
        <begin position="695"/>
        <end position="714"/>
    </location>
</feature>
<feature type="domain" description="ABC transporter" evidence="9">
    <location>
        <begin position="380"/>
        <end position="622"/>
    </location>
</feature>
<dbReference type="OrthoDB" id="9806127at2"/>
<feature type="transmembrane region" description="Helical" evidence="8">
    <location>
        <begin position="893"/>
        <end position="914"/>
    </location>
</feature>
<feature type="transmembrane region" description="Helical" evidence="8">
    <location>
        <begin position="81"/>
        <end position="101"/>
    </location>
</feature>
<feature type="compositionally biased region" description="Basic and acidic residues" evidence="7">
    <location>
        <begin position="630"/>
        <end position="646"/>
    </location>
</feature>
<organism evidence="11 12">
    <name type="scientific">Quadrisphaera setariae</name>
    <dbReference type="NCBI Taxonomy" id="2593304"/>
    <lineage>
        <taxon>Bacteria</taxon>
        <taxon>Bacillati</taxon>
        <taxon>Actinomycetota</taxon>
        <taxon>Actinomycetes</taxon>
        <taxon>Kineosporiales</taxon>
        <taxon>Kineosporiaceae</taxon>
        <taxon>Quadrisphaera</taxon>
    </lineage>
</organism>
<dbReference type="NCBIfam" id="TIGR02868">
    <property type="entry name" value="CydC"/>
    <property type="match status" value="1"/>
</dbReference>
<evidence type="ECO:0000313" key="11">
    <source>
        <dbReference type="EMBL" id="TXR55657.1"/>
    </source>
</evidence>
<evidence type="ECO:0000256" key="1">
    <source>
        <dbReference type="ARBA" id="ARBA00004651"/>
    </source>
</evidence>
<feature type="transmembrane region" description="Helical" evidence="8">
    <location>
        <begin position="805"/>
        <end position="823"/>
    </location>
</feature>
<dbReference type="AlphaFoldDB" id="A0A5C8ZCX7"/>
<dbReference type="InterPro" id="IPR014223">
    <property type="entry name" value="ABC_CydC/D"/>
</dbReference>
<feature type="domain" description="ABC transmembrane type-1" evidence="10">
    <location>
        <begin position="29"/>
        <end position="343"/>
    </location>
</feature>
<dbReference type="RefSeq" id="WP_147926713.1">
    <property type="nucleotide sequence ID" value="NZ_VKAC01000007.1"/>
</dbReference>
<keyword evidence="6 8" id="KW-0472">Membrane</keyword>
<evidence type="ECO:0000256" key="2">
    <source>
        <dbReference type="ARBA" id="ARBA00022692"/>
    </source>
</evidence>
<feature type="domain" description="ABC transporter" evidence="9">
    <location>
        <begin position="984"/>
        <end position="1206"/>
    </location>
</feature>
<dbReference type="InterPro" id="IPR011527">
    <property type="entry name" value="ABC1_TM_dom"/>
</dbReference>
<keyword evidence="4" id="KW-0067">ATP-binding</keyword>
<dbReference type="Gene3D" id="1.20.1560.10">
    <property type="entry name" value="ABC transporter type 1, transmembrane domain"/>
    <property type="match status" value="2"/>
</dbReference>
<dbReference type="EMBL" id="VKAC01000007">
    <property type="protein sequence ID" value="TXR55657.1"/>
    <property type="molecule type" value="Genomic_DNA"/>
</dbReference>
<proteinExistence type="predicted"/>
<dbReference type="PANTHER" id="PTHR24221:SF654">
    <property type="entry name" value="ATP-BINDING CASSETTE SUB-FAMILY B MEMBER 6"/>
    <property type="match status" value="1"/>
</dbReference>
<keyword evidence="12" id="KW-1185">Reference proteome</keyword>
<dbReference type="Pfam" id="PF00005">
    <property type="entry name" value="ABC_tran"/>
    <property type="match status" value="2"/>
</dbReference>
<evidence type="ECO:0000259" key="10">
    <source>
        <dbReference type="PROSITE" id="PS50929"/>
    </source>
</evidence>
<protein>
    <submittedName>
        <fullName evidence="11">Thiol reductant ABC exporter subunit CydC</fullName>
    </submittedName>
</protein>
<dbReference type="PANTHER" id="PTHR24221">
    <property type="entry name" value="ATP-BINDING CASSETTE SUB-FAMILY B"/>
    <property type="match status" value="1"/>
</dbReference>
<dbReference type="GO" id="GO:0005524">
    <property type="term" value="F:ATP binding"/>
    <property type="evidence" value="ECO:0007669"/>
    <property type="project" value="UniProtKB-KW"/>
</dbReference>
<name>A0A5C8ZCX7_9ACTN</name>
<dbReference type="CDD" id="cd18584">
    <property type="entry name" value="ABC_6TM_AarD_CydD"/>
    <property type="match status" value="1"/>
</dbReference>
<feature type="transmembrane region" description="Helical" evidence="8">
    <location>
        <begin position="29"/>
        <end position="61"/>
    </location>
</feature>
<dbReference type="InterPro" id="IPR027417">
    <property type="entry name" value="P-loop_NTPase"/>
</dbReference>
<dbReference type="GO" id="GO:0045454">
    <property type="term" value="P:cell redox homeostasis"/>
    <property type="evidence" value="ECO:0007669"/>
    <property type="project" value="InterPro"/>
</dbReference>
<feature type="transmembrane region" description="Helical" evidence="8">
    <location>
        <begin position="202"/>
        <end position="221"/>
    </location>
</feature>
<sequence>MGASHPARASRGPVDPRLLRHARAARRPVAGLVVVGAAQVLVTLLVAAAATGVVVSLVVAARGGAVTSPAGYGLPGWAGGGGGLSLSLAVLGAAFAARSLLARAESVLSARAGSLAVEELRTRVLEAALQRGPAWVASHGAGRLRALVAATTGPGASSGGGASGLDALRPWFSGYLPSLVVGVLMPPVVVLVLLAVDWRSALIVLVTLPLVPLFAILIGWATQRRAAERVEEGARLAGHFLDVVRGLALLRVHGRAQRQVGEVAATTERHREATLRVLRVAFLSSTALDLVGTLSVGLVAVETGLRVADGSMPLAPALLVILLAPEAYRPLREVGARFHASADAAAVVAEVDAVLTSPLPTPDRDHVLPVGGASEQAPSVSGSGLRVRHAGRSVDALVLDAVAVRGGELVALQGPSGAGKTTLLRALAGVQPLTSGSVDLSGQALLLTQDPLLPHARTVRDALLLDEELAGVLEDDDGVGASGAPPDAELLASLELVGLRAEVEALPAGLATPIGERAAGLSTGQRQRLALTRVLRAAGRRPVVLLLDEPTAHLDTASEARVVSALRAAADAGSAVLVAAHRPALLAAVDRTVAVTPPLAAATPSVTMVPRKREVPPFRNSASGRVPAAQEHEGVVRDADDHEGPGEQRGGWWARLARAAGRRPGAAVALGAASWLAGAALTAAATWLLVRASTLPPVLTLSAAVVTVRGSAVARPLLRYLERLASHEVAFRRLAGWRSQVLADLVPRVPGPGVLRRGDLLTRLVGDVDARLDGLLRGRLPAAAALAAVVVVLGVLAVLDPLAALGAAVGFAVAAVAAPAVAARAARRTDAALAAERSALADAAVETVDAVDELSARAATAGATTALAVPRSRGRELAVAEVRAAGSSGTATAVAHLGTGLAVVGAALGAWAAVASGGLGAEGAAVVVLVVLALGEPVLGLVDAAVARERSRAAEHRLAAVAEQRPSVDERPGRSAAVPARAALEVRGLVAGWDPDRPPALDGLDLRLAPGERVAVLGPSGSGKSTLGAVVARLLDPRAGAVTLGGVDVRDLDPAAVRRRVGLLSEATEHLFATTLRANLALAAPDATDEELVGALVRVRLGEWFTRLPDGLDTWLGDGGSTVSGGERRRLAAARALLPRPGVLVLDEPTEGLDEPTAQALIADLLSDEDDDGGQRPSVLLLTHRREGVDRCDAVLDLSATLSSRP</sequence>
<dbReference type="SUPFAM" id="SSF90123">
    <property type="entry name" value="ABC transporter transmembrane region"/>
    <property type="match status" value="2"/>
</dbReference>
<dbReference type="InterPro" id="IPR039421">
    <property type="entry name" value="Type_1_exporter"/>
</dbReference>
<dbReference type="InterPro" id="IPR003593">
    <property type="entry name" value="AAA+_ATPase"/>
</dbReference>
<evidence type="ECO:0000256" key="8">
    <source>
        <dbReference type="SAM" id="Phobius"/>
    </source>
</evidence>
<dbReference type="InterPro" id="IPR003439">
    <property type="entry name" value="ABC_transporter-like_ATP-bd"/>
</dbReference>
<dbReference type="Gene3D" id="3.40.50.300">
    <property type="entry name" value="P-loop containing nucleotide triphosphate hydrolases"/>
    <property type="match status" value="2"/>
</dbReference>
<dbReference type="Proteomes" id="UP000321234">
    <property type="component" value="Unassembled WGS sequence"/>
</dbReference>
<gene>
    <name evidence="11" type="primary">cydC</name>
    <name evidence="11" type="ORF">FMM08_12490</name>
</gene>
<dbReference type="GO" id="GO:0140359">
    <property type="term" value="F:ABC-type transporter activity"/>
    <property type="evidence" value="ECO:0007669"/>
    <property type="project" value="InterPro"/>
</dbReference>
<evidence type="ECO:0000256" key="4">
    <source>
        <dbReference type="ARBA" id="ARBA00022840"/>
    </source>
</evidence>
<evidence type="ECO:0000256" key="5">
    <source>
        <dbReference type="ARBA" id="ARBA00022989"/>
    </source>
</evidence>
<reference evidence="11 12" key="1">
    <citation type="submission" date="2019-07" db="EMBL/GenBank/DDBJ databases">
        <title>Quadrisphaera sp. strain DD2A genome sequencing and assembly.</title>
        <authorList>
            <person name="Kim I."/>
        </authorList>
    </citation>
    <scope>NUCLEOTIDE SEQUENCE [LARGE SCALE GENOMIC DNA]</scope>
    <source>
        <strain evidence="11 12">DD2A</strain>
    </source>
</reference>
<comment type="caution">
    <text evidence="11">The sequence shown here is derived from an EMBL/GenBank/DDBJ whole genome shotgun (WGS) entry which is preliminary data.</text>
</comment>
<keyword evidence="3" id="KW-0547">Nucleotide-binding</keyword>
<evidence type="ECO:0000256" key="7">
    <source>
        <dbReference type="SAM" id="MobiDB-lite"/>
    </source>
</evidence>
<dbReference type="Pfam" id="PF00664">
    <property type="entry name" value="ABC_membrane"/>
    <property type="match status" value="1"/>
</dbReference>
<keyword evidence="5 8" id="KW-1133">Transmembrane helix</keyword>
<evidence type="ECO:0000256" key="6">
    <source>
        <dbReference type="ARBA" id="ARBA00023136"/>
    </source>
</evidence>
<evidence type="ECO:0000313" key="12">
    <source>
        <dbReference type="Proteomes" id="UP000321234"/>
    </source>
</evidence>
<feature type="transmembrane region" description="Helical" evidence="8">
    <location>
        <begin position="926"/>
        <end position="947"/>
    </location>
</feature>
<feature type="transmembrane region" description="Helical" evidence="8">
    <location>
        <begin position="780"/>
        <end position="799"/>
    </location>
</feature>
<comment type="subcellular location">
    <subcellularLocation>
        <location evidence="1">Cell membrane</location>
        <topology evidence="1">Multi-pass membrane protein</topology>
    </subcellularLocation>
</comment>
<dbReference type="GO" id="GO:0034040">
    <property type="term" value="F:ATPase-coupled lipid transmembrane transporter activity"/>
    <property type="evidence" value="ECO:0007669"/>
    <property type="project" value="TreeGrafter"/>
</dbReference>
<feature type="region of interest" description="Disordered" evidence="7">
    <location>
        <begin position="616"/>
        <end position="648"/>
    </location>
</feature>
<keyword evidence="2 8" id="KW-0812">Transmembrane</keyword>
<dbReference type="InterPro" id="IPR036640">
    <property type="entry name" value="ABC1_TM_sf"/>
</dbReference>
<dbReference type="PROSITE" id="PS50929">
    <property type="entry name" value="ABC_TM1F"/>
    <property type="match status" value="2"/>
</dbReference>
<dbReference type="GO" id="GO:0005886">
    <property type="term" value="C:plasma membrane"/>
    <property type="evidence" value="ECO:0007669"/>
    <property type="project" value="UniProtKB-SubCell"/>
</dbReference>
<feature type="transmembrane region" description="Helical" evidence="8">
    <location>
        <begin position="175"/>
        <end position="196"/>
    </location>
</feature>